<sequence>MLSRHLTAAGIECGIHRRLSPQVTCRRRLSRVTPHSFLWTLLGCWECVDCWCRRTDSVIASNRPEMVSSFGLVVLNAAVFDCHIVNHTLLDYLVELGCAPPYSHCTAIPTCFMIIPPVGYALTRYSRPKNPTTNPDPKSMNRNNSRRVTAVPHRAHIRKRKRRSTEPANPDLNHRHSSSSSNHRSSQRMSLSLELLHTQTHHTLHDADLDAFVTGVEPLLPIDCERKKGRMDHAQRPLLFHSKELGDLVEMKKLRNRIDDE</sequence>
<feature type="compositionally biased region" description="Low complexity" evidence="1">
    <location>
        <begin position="178"/>
        <end position="189"/>
    </location>
</feature>
<accession>A0ABQ9Y8D9</accession>
<feature type="region of interest" description="Disordered" evidence="1">
    <location>
        <begin position="126"/>
        <end position="189"/>
    </location>
</feature>
<dbReference type="EMBL" id="JARBJD010000025">
    <property type="protein sequence ID" value="KAK2960018.1"/>
    <property type="molecule type" value="Genomic_DNA"/>
</dbReference>
<gene>
    <name evidence="2" type="ORF">BLNAU_4901</name>
</gene>
<keyword evidence="3" id="KW-1185">Reference proteome</keyword>
<feature type="compositionally biased region" description="Basic residues" evidence="1">
    <location>
        <begin position="153"/>
        <end position="163"/>
    </location>
</feature>
<dbReference type="Proteomes" id="UP001281761">
    <property type="component" value="Unassembled WGS sequence"/>
</dbReference>
<protein>
    <submittedName>
        <fullName evidence="2">Uncharacterized protein</fullName>
    </submittedName>
</protein>
<evidence type="ECO:0000313" key="3">
    <source>
        <dbReference type="Proteomes" id="UP001281761"/>
    </source>
</evidence>
<evidence type="ECO:0000313" key="2">
    <source>
        <dbReference type="EMBL" id="KAK2960018.1"/>
    </source>
</evidence>
<feature type="compositionally biased region" description="Polar residues" evidence="1">
    <location>
        <begin position="129"/>
        <end position="147"/>
    </location>
</feature>
<evidence type="ECO:0000256" key="1">
    <source>
        <dbReference type="SAM" id="MobiDB-lite"/>
    </source>
</evidence>
<comment type="caution">
    <text evidence="2">The sequence shown here is derived from an EMBL/GenBank/DDBJ whole genome shotgun (WGS) entry which is preliminary data.</text>
</comment>
<name>A0ABQ9Y8D9_9EUKA</name>
<reference evidence="2 3" key="1">
    <citation type="journal article" date="2022" name="bioRxiv">
        <title>Genomics of Preaxostyla Flagellates Illuminates Evolutionary Transitions and the Path Towards Mitochondrial Loss.</title>
        <authorList>
            <person name="Novak L.V.F."/>
            <person name="Treitli S.C."/>
            <person name="Pyrih J."/>
            <person name="Halakuc P."/>
            <person name="Pipaliya S.V."/>
            <person name="Vacek V."/>
            <person name="Brzon O."/>
            <person name="Soukal P."/>
            <person name="Eme L."/>
            <person name="Dacks J.B."/>
            <person name="Karnkowska A."/>
            <person name="Elias M."/>
            <person name="Hampl V."/>
        </authorList>
    </citation>
    <scope>NUCLEOTIDE SEQUENCE [LARGE SCALE GENOMIC DNA]</scope>
    <source>
        <strain evidence="2">NAU3</strain>
        <tissue evidence="2">Gut</tissue>
    </source>
</reference>
<proteinExistence type="predicted"/>
<organism evidence="2 3">
    <name type="scientific">Blattamonas nauphoetae</name>
    <dbReference type="NCBI Taxonomy" id="2049346"/>
    <lineage>
        <taxon>Eukaryota</taxon>
        <taxon>Metamonada</taxon>
        <taxon>Preaxostyla</taxon>
        <taxon>Oxymonadida</taxon>
        <taxon>Blattamonas</taxon>
    </lineage>
</organism>